<evidence type="ECO:0000313" key="3">
    <source>
        <dbReference type="Proteomes" id="UP001438292"/>
    </source>
</evidence>
<feature type="chain" id="PRO_5046160297" evidence="1">
    <location>
        <begin position="18"/>
        <end position="218"/>
    </location>
</feature>
<name>A0ABV0H2B5_9NEIS</name>
<protein>
    <submittedName>
        <fullName evidence="2">Uncharacterized protein</fullName>
    </submittedName>
</protein>
<comment type="caution">
    <text evidence="2">The sequence shown here is derived from an EMBL/GenBank/DDBJ whole genome shotgun (WGS) entry which is preliminary data.</text>
</comment>
<dbReference type="EMBL" id="JBDQQU010000004">
    <property type="protein sequence ID" value="MEO3954031.1"/>
    <property type="molecule type" value="Genomic_DNA"/>
</dbReference>
<evidence type="ECO:0000313" key="2">
    <source>
        <dbReference type="EMBL" id="MEO3954031.1"/>
    </source>
</evidence>
<feature type="signal peptide" evidence="1">
    <location>
        <begin position="1"/>
        <end position="17"/>
    </location>
</feature>
<keyword evidence="3" id="KW-1185">Reference proteome</keyword>
<gene>
    <name evidence="2" type="ORF">ABH309_06145</name>
</gene>
<evidence type="ECO:0000256" key="1">
    <source>
        <dbReference type="SAM" id="SignalP"/>
    </source>
</evidence>
<keyword evidence="1" id="KW-0732">Signal</keyword>
<organism evidence="2 3">
    <name type="scientific">Chromobacterium piscinae</name>
    <dbReference type="NCBI Taxonomy" id="686831"/>
    <lineage>
        <taxon>Bacteria</taxon>
        <taxon>Pseudomonadati</taxon>
        <taxon>Pseudomonadota</taxon>
        <taxon>Betaproteobacteria</taxon>
        <taxon>Neisseriales</taxon>
        <taxon>Chromobacteriaceae</taxon>
        <taxon>Chromobacterium</taxon>
    </lineage>
</organism>
<accession>A0ABV0H2B5</accession>
<proteinExistence type="predicted"/>
<reference evidence="2 3" key="1">
    <citation type="submission" date="2024-05" db="EMBL/GenBank/DDBJ databases">
        <authorList>
            <person name="De Oliveira J.P."/>
            <person name="Noriler S.A."/>
            <person name="De Oliveira A.G."/>
            <person name="Sipoli D.S."/>
        </authorList>
    </citation>
    <scope>NUCLEOTIDE SEQUENCE [LARGE SCALE GENOMIC DNA]</scope>
    <source>
        <strain evidence="2 3">LABIM186</strain>
    </source>
</reference>
<dbReference type="Proteomes" id="UP001438292">
    <property type="component" value="Unassembled WGS sequence"/>
</dbReference>
<dbReference type="RefSeq" id="WP_346194382.1">
    <property type="nucleotide sequence ID" value="NZ_JBDJHV010000013.1"/>
</dbReference>
<sequence>MRRLAWIALCLPFAAQAGNLFDGYEAYYTSLPGQLFRGGGHELEPFSREGSEDVVYGWKGRDAGQQHAVELRDGRIKIDGKPLPARSVKPFPDEVVNAGDLGRGAEAYFADGWACIEGPPPSASGTAARHKSVYLIQLRKRQAWKLPTLFASCLGVRMKAGLPAFDKVQYRYQDGNDEPAGVTFTEYAIKAGKYVEAGNVRSAAFVEAGNVYKFTLGP</sequence>